<evidence type="ECO:0000256" key="1">
    <source>
        <dbReference type="SAM" id="Phobius"/>
    </source>
</evidence>
<dbReference type="AlphaFoldDB" id="A0A0R1RSW0"/>
<keyword evidence="4" id="KW-1185">Reference proteome</keyword>
<keyword evidence="1" id="KW-1133">Transmembrane helix</keyword>
<dbReference type="Gene3D" id="3.40.250.10">
    <property type="entry name" value="Rhodanese-like domain"/>
    <property type="match status" value="1"/>
</dbReference>
<dbReference type="PANTHER" id="PTHR43031">
    <property type="entry name" value="FAD-DEPENDENT OXIDOREDUCTASE"/>
    <property type="match status" value="1"/>
</dbReference>
<proteinExistence type="predicted"/>
<dbReference type="InterPro" id="IPR050229">
    <property type="entry name" value="GlpE_sulfurtransferase"/>
</dbReference>
<evidence type="ECO:0000313" key="4">
    <source>
        <dbReference type="Proteomes" id="UP000051999"/>
    </source>
</evidence>
<dbReference type="Pfam" id="PF00581">
    <property type="entry name" value="Rhodanese"/>
    <property type="match status" value="1"/>
</dbReference>
<name>A0A0R1RSW0_9LACO</name>
<dbReference type="eggNOG" id="COG0607">
    <property type="taxonomic scope" value="Bacteria"/>
</dbReference>
<feature type="transmembrane region" description="Helical" evidence="1">
    <location>
        <begin position="6"/>
        <end position="31"/>
    </location>
</feature>
<dbReference type="PANTHER" id="PTHR43031:SF18">
    <property type="entry name" value="RHODANESE-RELATED SULFURTRANSFERASES"/>
    <property type="match status" value="1"/>
</dbReference>
<evidence type="ECO:0000259" key="2">
    <source>
        <dbReference type="PROSITE" id="PS50206"/>
    </source>
</evidence>
<comment type="caution">
    <text evidence="3">The sequence shown here is derived from an EMBL/GenBank/DDBJ whole genome shotgun (WGS) entry which is preliminary data.</text>
</comment>
<sequence length="142" mass="16288">MEGLFVLVAASVGEIIFDVVGLLIVFGWIGWRVYLVFKRRQVSTLLTQEEFQAGMRKAQIIDVREKKDFDSGHILGARSVPYSTFSQRYKEIRDDLPVYLYDEGKALSTRAALRLARNGYKQIFILTDGYGHWEGKTKASKY</sequence>
<gene>
    <name evidence="3" type="ORF">FD35_GL000368</name>
</gene>
<dbReference type="PATRIC" id="fig|1114972.6.peg.368"/>
<keyword evidence="1" id="KW-0812">Transmembrane</keyword>
<dbReference type="InterPro" id="IPR036873">
    <property type="entry name" value="Rhodanese-like_dom_sf"/>
</dbReference>
<dbReference type="CDD" id="cd00158">
    <property type="entry name" value="RHOD"/>
    <property type="match status" value="1"/>
</dbReference>
<accession>A0A0R1RSW0</accession>
<dbReference type="STRING" id="1114972.FD35_GL000368"/>
<dbReference type="OrthoDB" id="9808735at2"/>
<dbReference type="SUPFAM" id="SSF52821">
    <property type="entry name" value="Rhodanese/Cell cycle control phosphatase"/>
    <property type="match status" value="1"/>
</dbReference>
<reference evidence="3 4" key="1">
    <citation type="journal article" date="2015" name="Genome Announc.">
        <title>Expanding the biotechnology potential of lactobacilli through comparative genomics of 213 strains and associated genera.</title>
        <authorList>
            <person name="Sun Z."/>
            <person name="Harris H.M."/>
            <person name="McCann A."/>
            <person name="Guo C."/>
            <person name="Argimon S."/>
            <person name="Zhang W."/>
            <person name="Yang X."/>
            <person name="Jeffery I.B."/>
            <person name="Cooney J.C."/>
            <person name="Kagawa T.F."/>
            <person name="Liu W."/>
            <person name="Song Y."/>
            <person name="Salvetti E."/>
            <person name="Wrobel A."/>
            <person name="Rasinkangas P."/>
            <person name="Parkhill J."/>
            <person name="Rea M.C."/>
            <person name="O'Sullivan O."/>
            <person name="Ritari J."/>
            <person name="Douillard F.P."/>
            <person name="Paul Ross R."/>
            <person name="Yang R."/>
            <person name="Briner A.E."/>
            <person name="Felis G.E."/>
            <person name="de Vos W.M."/>
            <person name="Barrangou R."/>
            <person name="Klaenhammer T.R."/>
            <person name="Caufield P.W."/>
            <person name="Cui Y."/>
            <person name="Zhang H."/>
            <person name="O'Toole P.W."/>
        </authorList>
    </citation>
    <scope>NUCLEOTIDE SEQUENCE [LARGE SCALE GENOMIC DNA]</scope>
    <source>
        <strain evidence="3 4">DSM 15814</strain>
    </source>
</reference>
<dbReference type="SMART" id="SM00450">
    <property type="entry name" value="RHOD"/>
    <property type="match status" value="1"/>
</dbReference>
<keyword evidence="1" id="KW-0472">Membrane</keyword>
<dbReference type="InterPro" id="IPR001763">
    <property type="entry name" value="Rhodanese-like_dom"/>
</dbReference>
<organism evidence="3 4">
    <name type="scientific">Furfurilactobacillus rossiae DSM 15814</name>
    <dbReference type="NCBI Taxonomy" id="1114972"/>
    <lineage>
        <taxon>Bacteria</taxon>
        <taxon>Bacillati</taxon>
        <taxon>Bacillota</taxon>
        <taxon>Bacilli</taxon>
        <taxon>Lactobacillales</taxon>
        <taxon>Lactobacillaceae</taxon>
        <taxon>Furfurilactobacillus</taxon>
    </lineage>
</organism>
<dbReference type="PROSITE" id="PS50206">
    <property type="entry name" value="RHODANESE_3"/>
    <property type="match status" value="1"/>
</dbReference>
<feature type="domain" description="Rhodanese" evidence="2">
    <location>
        <begin position="54"/>
        <end position="142"/>
    </location>
</feature>
<protein>
    <recommendedName>
        <fullName evidence="2">Rhodanese domain-containing protein</fullName>
    </recommendedName>
</protein>
<dbReference type="RefSeq" id="WP_042655394.1">
    <property type="nucleotide sequence ID" value="NZ_AUAW01000001.1"/>
</dbReference>
<evidence type="ECO:0000313" key="3">
    <source>
        <dbReference type="EMBL" id="KRL57354.1"/>
    </source>
</evidence>
<dbReference type="EMBL" id="AZFF01000001">
    <property type="protein sequence ID" value="KRL57354.1"/>
    <property type="molecule type" value="Genomic_DNA"/>
</dbReference>
<dbReference type="Proteomes" id="UP000051999">
    <property type="component" value="Unassembled WGS sequence"/>
</dbReference>